<evidence type="ECO:0000259" key="1">
    <source>
        <dbReference type="Pfam" id="PF18730"/>
    </source>
</evidence>
<dbReference type="RefSeq" id="WP_257449395.1">
    <property type="nucleotide sequence ID" value="NZ_JANIPJ010000015.1"/>
</dbReference>
<gene>
    <name evidence="2" type="ORF">NQZ67_20140</name>
</gene>
<dbReference type="Proteomes" id="UP001141950">
    <property type="component" value="Unassembled WGS sequence"/>
</dbReference>
<evidence type="ECO:0000313" key="3">
    <source>
        <dbReference type="Proteomes" id="UP001141950"/>
    </source>
</evidence>
<dbReference type="AlphaFoldDB" id="A0A9X2SAP8"/>
<comment type="caution">
    <text evidence="2">The sequence shown here is derived from an EMBL/GenBank/DDBJ whole genome shotgun (WGS) entry which is preliminary data.</text>
</comment>
<name>A0A9X2SAP8_9BACL</name>
<dbReference type="Pfam" id="PF18730">
    <property type="entry name" value="HEPN_Cthe2314"/>
    <property type="match status" value="1"/>
</dbReference>
<reference evidence="2" key="1">
    <citation type="submission" date="2022-08" db="EMBL/GenBank/DDBJ databases">
        <title>The genomic sequence of strain Paenibacillus sp. SCIV0701.</title>
        <authorList>
            <person name="Zhao H."/>
        </authorList>
    </citation>
    <scope>NUCLEOTIDE SEQUENCE</scope>
    <source>
        <strain evidence="2">SCIV0701</strain>
    </source>
</reference>
<dbReference type="EMBL" id="JANIPJ010000015">
    <property type="protein sequence ID" value="MCR2806195.1"/>
    <property type="molecule type" value="Genomic_DNA"/>
</dbReference>
<sequence>MLHFMFGEEERMPDGAFAETCSYMDQFVSALSRRIRGGQDPDNKLRKYEVWTKGLRSSLIELEQSHYAAIRFKERIKSGSASDMSPEERLDYDRYVYFDKNSFIRVFSLLDKLGTFLNELLGMRTERIKPHFSYFTVLRNMRERNAHPNLTWRLNDIKEHYKDSTNRLRKRRNVEIHYMNSEMQDDLIQSQRMYGAEIQLENIQLQAEDLTRCLHMATESLRLTFQYAVSLERQHHL</sequence>
<feature type="domain" description="Cthe-2314-like HEPN" evidence="1">
    <location>
        <begin position="51"/>
        <end position="228"/>
    </location>
</feature>
<proteinExistence type="predicted"/>
<evidence type="ECO:0000313" key="2">
    <source>
        <dbReference type="EMBL" id="MCR2806195.1"/>
    </source>
</evidence>
<keyword evidence="3" id="KW-1185">Reference proteome</keyword>
<protein>
    <submittedName>
        <fullName evidence="2">Cthe_2314 family HEPN domain-containing protein</fullName>
    </submittedName>
</protein>
<accession>A0A9X2SAP8</accession>
<organism evidence="2 3">
    <name type="scientific">Paenibacillus soyae</name>
    <dbReference type="NCBI Taxonomy" id="2969249"/>
    <lineage>
        <taxon>Bacteria</taxon>
        <taxon>Bacillati</taxon>
        <taxon>Bacillota</taxon>
        <taxon>Bacilli</taxon>
        <taxon>Bacillales</taxon>
        <taxon>Paenibacillaceae</taxon>
        <taxon>Paenibacillus</taxon>
    </lineage>
</organism>
<dbReference type="InterPro" id="IPR041394">
    <property type="entry name" value="HEPN_Cthe2314"/>
</dbReference>